<proteinExistence type="predicted"/>
<keyword evidence="2" id="KW-1003">Cell membrane</keyword>
<dbReference type="AlphaFoldDB" id="A0A2G8SXC0"/>
<dbReference type="GO" id="GO:0000160">
    <property type="term" value="P:phosphorelay signal transduction system"/>
    <property type="evidence" value="ECO:0007669"/>
    <property type="project" value="UniProtKB-KW"/>
</dbReference>
<evidence type="ECO:0000256" key="6">
    <source>
        <dbReference type="ARBA" id="ARBA00022989"/>
    </source>
</evidence>
<keyword evidence="7" id="KW-0902">Two-component regulatory system</keyword>
<evidence type="ECO:0000313" key="10">
    <source>
        <dbReference type="EMBL" id="PIL38382.1"/>
    </source>
</evidence>
<dbReference type="InterPro" id="IPR036890">
    <property type="entry name" value="HATPase_C_sf"/>
</dbReference>
<keyword evidence="5" id="KW-0418">Kinase</keyword>
<keyword evidence="4 9" id="KW-0812">Transmembrane</keyword>
<protein>
    <recommendedName>
        <fullName evidence="12">Signal transduction histidine kinase subgroup 3 dimerisation and phosphoacceptor domain-containing protein</fullName>
    </recommendedName>
</protein>
<feature type="transmembrane region" description="Helical" evidence="9">
    <location>
        <begin position="30"/>
        <end position="50"/>
    </location>
</feature>
<dbReference type="GO" id="GO:0005886">
    <property type="term" value="C:plasma membrane"/>
    <property type="evidence" value="ECO:0007669"/>
    <property type="project" value="UniProtKB-SubCell"/>
</dbReference>
<feature type="transmembrane region" description="Helical" evidence="9">
    <location>
        <begin position="62"/>
        <end position="92"/>
    </location>
</feature>
<gene>
    <name evidence="10" type="ORF">CR103_18150</name>
</gene>
<evidence type="ECO:0000256" key="5">
    <source>
        <dbReference type="ARBA" id="ARBA00022777"/>
    </source>
</evidence>
<name>A0A2G8SXC0_9BURK</name>
<dbReference type="GO" id="GO:0016301">
    <property type="term" value="F:kinase activity"/>
    <property type="evidence" value="ECO:0007669"/>
    <property type="project" value="UniProtKB-KW"/>
</dbReference>
<comment type="subcellular location">
    <subcellularLocation>
        <location evidence="1">Cell membrane</location>
        <topology evidence="1">Multi-pass membrane protein</topology>
    </subcellularLocation>
</comment>
<evidence type="ECO:0000256" key="3">
    <source>
        <dbReference type="ARBA" id="ARBA00022679"/>
    </source>
</evidence>
<keyword evidence="3" id="KW-0808">Transferase</keyword>
<evidence type="ECO:0000313" key="11">
    <source>
        <dbReference type="Proteomes" id="UP000228593"/>
    </source>
</evidence>
<evidence type="ECO:0000256" key="7">
    <source>
        <dbReference type="ARBA" id="ARBA00023012"/>
    </source>
</evidence>
<reference evidence="10 11" key="1">
    <citation type="submission" date="2017-10" db="EMBL/GenBank/DDBJ databases">
        <title>Massilia psychrophilum sp. nov., a novel purple-pigmented bacterium isolated from Tianshan glacier, Xinjiang Municipality, China.</title>
        <authorList>
            <person name="Wang H."/>
        </authorList>
    </citation>
    <scope>NUCLEOTIDE SEQUENCE [LARGE SCALE GENOMIC DNA]</scope>
    <source>
        <strain evidence="10 11">JCM 30813</strain>
    </source>
</reference>
<dbReference type="InterPro" id="IPR050482">
    <property type="entry name" value="Sensor_HK_TwoCompSys"/>
</dbReference>
<comment type="caution">
    <text evidence="10">The sequence shown here is derived from an EMBL/GenBank/DDBJ whole genome shotgun (WGS) entry which is preliminary data.</text>
</comment>
<evidence type="ECO:0000256" key="8">
    <source>
        <dbReference type="ARBA" id="ARBA00023136"/>
    </source>
</evidence>
<accession>A0A2G8SXC0</accession>
<dbReference type="EMBL" id="PDOB01000037">
    <property type="protein sequence ID" value="PIL38382.1"/>
    <property type="molecule type" value="Genomic_DNA"/>
</dbReference>
<evidence type="ECO:0000256" key="2">
    <source>
        <dbReference type="ARBA" id="ARBA00022475"/>
    </source>
</evidence>
<dbReference type="PANTHER" id="PTHR24421">
    <property type="entry name" value="NITRATE/NITRITE SENSOR PROTEIN NARX-RELATED"/>
    <property type="match status" value="1"/>
</dbReference>
<evidence type="ECO:0008006" key="12">
    <source>
        <dbReference type="Google" id="ProtNLM"/>
    </source>
</evidence>
<dbReference type="PANTHER" id="PTHR24421:SF37">
    <property type="entry name" value="SENSOR HISTIDINE KINASE NARS"/>
    <property type="match status" value="1"/>
</dbReference>
<evidence type="ECO:0000256" key="4">
    <source>
        <dbReference type="ARBA" id="ARBA00022692"/>
    </source>
</evidence>
<evidence type="ECO:0000256" key="9">
    <source>
        <dbReference type="SAM" id="Phobius"/>
    </source>
</evidence>
<dbReference type="Gene3D" id="3.30.565.10">
    <property type="entry name" value="Histidine kinase-like ATPase, C-terminal domain"/>
    <property type="match status" value="1"/>
</dbReference>
<dbReference type="Proteomes" id="UP000228593">
    <property type="component" value="Unassembled WGS sequence"/>
</dbReference>
<keyword evidence="6 9" id="KW-1133">Transmembrane helix</keyword>
<feature type="transmembrane region" description="Helical" evidence="9">
    <location>
        <begin position="129"/>
        <end position="147"/>
    </location>
</feature>
<evidence type="ECO:0000256" key="1">
    <source>
        <dbReference type="ARBA" id="ARBA00004651"/>
    </source>
</evidence>
<keyword evidence="8 9" id="KW-0472">Membrane</keyword>
<sequence>MGRIRLLLALSALLAIVVDPRGDARSHAAALLLLACYAATCMAVSVCAEYRLPWSRGRLMHWLDMAAASVIFAVGGHVDILPIIFLMLAMIVGSMRWGLHEGGRIAIGSAVLYCGGALAETPGAAQQQLLLGAAFLLALGYAIALMSERSIQAHCRLALLRDLNRACNPRFGVDRSLTAALENTRAFFGAERCIVLLEERDTGQYGCRCVGAGGPLTVPADPVDAALALALLPFPRTHILLYRRGLAEWRHWRLLPPTALSHAGEPSRWRRFDSAQLAALADLLEADCFISAPLVLGRGKGRIYVTSRRRQLGRTDALFLAQIVAQGLHVIDRIDLLDRIASDAARLTRKKLALDVHDSVIQPYVGLQFALVALRKRADPANPLIGEIDKLLAVSQGVITQLRDFALGVGVDPGMQVPVCLAALQLQSEQAMAVYGVDIRIHMEGQVGFGDRLTAEVLQIVREGLSNICHHTQAKHGAVWLRCSERLLRIEISNDSENGSAGPPLAFLPRSINARATALGGTASVRQGPLGSTVVCVEIPI</sequence>
<keyword evidence="11" id="KW-1185">Reference proteome</keyword>
<organism evidence="10 11">
    <name type="scientific">Massilia psychrophila</name>
    <dbReference type="NCBI Taxonomy" id="1603353"/>
    <lineage>
        <taxon>Bacteria</taxon>
        <taxon>Pseudomonadati</taxon>
        <taxon>Pseudomonadota</taxon>
        <taxon>Betaproteobacteria</taxon>
        <taxon>Burkholderiales</taxon>
        <taxon>Oxalobacteraceae</taxon>
        <taxon>Telluria group</taxon>
        <taxon>Massilia</taxon>
    </lineage>
</organism>